<dbReference type="OrthoDB" id="2392202at2759"/>
<dbReference type="AlphaFoldDB" id="A0A9P8CDT4"/>
<dbReference type="SUPFAM" id="SSF69065">
    <property type="entry name" value="RNase III domain-like"/>
    <property type="match status" value="1"/>
</dbReference>
<dbReference type="Proteomes" id="UP000887226">
    <property type="component" value="Unassembled WGS sequence"/>
</dbReference>
<proteinExistence type="predicted"/>
<accession>A0A9P8CDT4</accession>
<dbReference type="Gene3D" id="3.30.160.20">
    <property type="match status" value="1"/>
</dbReference>
<dbReference type="GO" id="GO:0006369">
    <property type="term" value="P:termination of RNA polymerase II transcription"/>
    <property type="evidence" value="ECO:0007669"/>
    <property type="project" value="TreeGrafter"/>
</dbReference>
<organism evidence="3 4">
    <name type="scientific">Calycina marina</name>
    <dbReference type="NCBI Taxonomy" id="1763456"/>
    <lineage>
        <taxon>Eukaryota</taxon>
        <taxon>Fungi</taxon>
        <taxon>Dikarya</taxon>
        <taxon>Ascomycota</taxon>
        <taxon>Pezizomycotina</taxon>
        <taxon>Leotiomycetes</taxon>
        <taxon>Helotiales</taxon>
        <taxon>Pezizellaceae</taxon>
        <taxon>Calycina</taxon>
    </lineage>
</organism>
<dbReference type="EMBL" id="MU253984">
    <property type="protein sequence ID" value="KAG9243359.1"/>
    <property type="molecule type" value="Genomic_DNA"/>
</dbReference>
<comment type="caution">
    <text evidence="3">The sequence shown here is derived from an EMBL/GenBank/DDBJ whole genome shotgun (WGS) entry which is preliminary data.</text>
</comment>
<evidence type="ECO:0000313" key="3">
    <source>
        <dbReference type="EMBL" id="KAG9243359.1"/>
    </source>
</evidence>
<dbReference type="PROSITE" id="PS50142">
    <property type="entry name" value="RNASE_3_2"/>
    <property type="match status" value="1"/>
</dbReference>
<evidence type="ECO:0000259" key="2">
    <source>
        <dbReference type="PROSITE" id="PS50142"/>
    </source>
</evidence>
<keyword evidence="1" id="KW-0694">RNA-binding</keyword>
<name>A0A9P8CDT4_9HELO</name>
<evidence type="ECO:0000256" key="1">
    <source>
        <dbReference type="ARBA" id="ARBA00022884"/>
    </source>
</evidence>
<dbReference type="PANTHER" id="PTHR11207">
    <property type="entry name" value="RIBONUCLEASE III"/>
    <property type="match status" value="1"/>
</dbReference>
<evidence type="ECO:0000313" key="4">
    <source>
        <dbReference type="Proteomes" id="UP000887226"/>
    </source>
</evidence>
<feature type="domain" description="RNase III" evidence="2">
    <location>
        <begin position="95"/>
        <end position="229"/>
    </location>
</feature>
<dbReference type="PROSITE" id="PS00517">
    <property type="entry name" value="RNASE_3_1"/>
    <property type="match status" value="1"/>
</dbReference>
<protein>
    <submittedName>
        <fullName evidence="3">Ribonuclease III domain-containing protein</fullName>
    </submittedName>
</protein>
<reference evidence="3" key="1">
    <citation type="journal article" date="2021" name="IMA Fungus">
        <title>Genomic characterization of three marine fungi, including Emericellopsis atlantica sp. nov. with signatures of a generalist lifestyle and marine biomass degradation.</title>
        <authorList>
            <person name="Hagestad O.C."/>
            <person name="Hou L."/>
            <person name="Andersen J.H."/>
            <person name="Hansen E.H."/>
            <person name="Altermark B."/>
            <person name="Li C."/>
            <person name="Kuhnert E."/>
            <person name="Cox R.J."/>
            <person name="Crous P.W."/>
            <person name="Spatafora J.W."/>
            <person name="Lail K."/>
            <person name="Amirebrahimi M."/>
            <person name="Lipzen A."/>
            <person name="Pangilinan J."/>
            <person name="Andreopoulos W."/>
            <person name="Hayes R.D."/>
            <person name="Ng V."/>
            <person name="Grigoriev I.V."/>
            <person name="Jackson S.A."/>
            <person name="Sutton T.D.S."/>
            <person name="Dobson A.D.W."/>
            <person name="Rama T."/>
        </authorList>
    </citation>
    <scope>NUCLEOTIDE SEQUENCE</scope>
    <source>
        <strain evidence="3">TRa3180A</strain>
    </source>
</reference>
<dbReference type="GO" id="GO:0005654">
    <property type="term" value="C:nucleoplasm"/>
    <property type="evidence" value="ECO:0007669"/>
    <property type="project" value="TreeGrafter"/>
</dbReference>
<dbReference type="GO" id="GO:0006364">
    <property type="term" value="P:rRNA processing"/>
    <property type="evidence" value="ECO:0007669"/>
    <property type="project" value="TreeGrafter"/>
</dbReference>
<dbReference type="GO" id="GO:0004525">
    <property type="term" value="F:ribonuclease III activity"/>
    <property type="evidence" value="ECO:0007669"/>
    <property type="project" value="InterPro"/>
</dbReference>
<sequence>MEACTQLESLTSEKDRQVIEELQKAVGTNVTADCSTLRVKLSQGLKSCGYSISKASLPGDITSNSNSNRLNGTAANTGKNGAALTSGFQLSGWKSHKIPEQLPKLPEVLDATLLKAAFIHQGAGNATDLNYERLEWVGDSYMELAATLLISQTFPAYLPGKASQLRERLVKNSQLAEYARKYEFEKRAILPQEFTGIPNSKHHGKDTSMTKVLGDLFEAYIGAVVLSDPANGLPRAMQWLKNLWGMTIRRDIVDNERQGNNYDSPLWRLRGDQVDLKGPQQQNSKDELRKSLHAPGIKLEYLDAAPEKKGKDKLPIFTVGVYLTGLGENRKLLAIGTGKGKKDAGFKAAGEVLKNRPMMKMYTDKKKVLEELAAREEAARADAGFPAVPPLEN</sequence>
<dbReference type="GO" id="GO:0034475">
    <property type="term" value="P:U4 snRNA 3'-end processing"/>
    <property type="evidence" value="ECO:0007669"/>
    <property type="project" value="TreeGrafter"/>
</dbReference>
<dbReference type="Pfam" id="PF00636">
    <property type="entry name" value="Ribonuclease_3"/>
    <property type="match status" value="1"/>
</dbReference>
<dbReference type="InterPro" id="IPR000999">
    <property type="entry name" value="RNase_III_dom"/>
</dbReference>
<dbReference type="SUPFAM" id="SSF54768">
    <property type="entry name" value="dsRNA-binding domain-like"/>
    <property type="match status" value="1"/>
</dbReference>
<dbReference type="Gene3D" id="1.10.1520.10">
    <property type="entry name" value="Ribonuclease III domain"/>
    <property type="match status" value="1"/>
</dbReference>
<dbReference type="InterPro" id="IPR036389">
    <property type="entry name" value="RNase_III_sf"/>
</dbReference>
<dbReference type="GO" id="GO:0003723">
    <property type="term" value="F:RNA binding"/>
    <property type="evidence" value="ECO:0007669"/>
    <property type="project" value="UniProtKB-KW"/>
</dbReference>
<dbReference type="SMART" id="SM00535">
    <property type="entry name" value="RIBOc"/>
    <property type="match status" value="1"/>
</dbReference>
<gene>
    <name evidence="3" type="ORF">BJ878DRAFT_511171</name>
</gene>
<keyword evidence="4" id="KW-1185">Reference proteome</keyword>
<dbReference type="CDD" id="cd00593">
    <property type="entry name" value="RIBOc"/>
    <property type="match status" value="1"/>
</dbReference>
<dbReference type="PANTHER" id="PTHR11207:SF0">
    <property type="entry name" value="RIBONUCLEASE 3"/>
    <property type="match status" value="1"/>
</dbReference>